<sequence length="403" mass="44436">MLEKSTISFIMKLEKRDGGCEVFDIMTMAENIKTYRNKRGLNQYEFAEKLGISPQAVSKWECGQSCPSIENLCVISEILDVSIDTLIGENSDSEKMMIGIDGGGTKTEFVLFSESGRILKRIILDGCNPNTVGMEEAMNILQLGIDTLMKIKGKISGIFVGAAGLDSGNNTSKIKKMLKEKYPKVKIQCENDIYNVIACGKNLDRCVAAISGTGMIIYANQNGNLKHFGGRGYLLDKGGSGYHIGRDAICAAQDARDGIGEHTILTDLVEEKLGNTVWESIQDIYSKNQSYIASFTPCVFLAYENGDKIAEQILKNNAACLAELINFAVDHYDIGKYVVASGGILKQKPAFREMLKEMLHPDIELDVPDYPPVYGACIMCCLLCGVDTKPVKERFMMSYDSYQ</sequence>
<dbReference type="InterPro" id="IPR010982">
    <property type="entry name" value="Lambda_DNA-bd_dom_sf"/>
</dbReference>
<dbReference type="Pfam" id="PF01381">
    <property type="entry name" value="HTH_3"/>
    <property type="match status" value="1"/>
</dbReference>
<organism evidence="2">
    <name type="scientific">Roseburia intestinalis</name>
    <dbReference type="NCBI Taxonomy" id="166486"/>
    <lineage>
        <taxon>Bacteria</taxon>
        <taxon>Bacillati</taxon>
        <taxon>Bacillota</taxon>
        <taxon>Clostridia</taxon>
        <taxon>Lachnospirales</taxon>
        <taxon>Lachnospiraceae</taxon>
        <taxon>Roseburia</taxon>
    </lineage>
</organism>
<dbReference type="PANTHER" id="PTHR43190:SF3">
    <property type="entry name" value="N-ACETYL-D-GLUCOSAMINE KINASE"/>
    <property type="match status" value="1"/>
</dbReference>
<dbReference type="EMBL" id="CACRUM010000066">
    <property type="protein sequence ID" value="VYU30477.1"/>
    <property type="molecule type" value="Genomic_DNA"/>
</dbReference>
<gene>
    <name evidence="2" type="primary">sinR</name>
    <name evidence="2" type="ORF">RILFYP67_01563</name>
</gene>
<dbReference type="Gene3D" id="3.30.420.40">
    <property type="match status" value="2"/>
</dbReference>
<dbReference type="GO" id="GO:0003677">
    <property type="term" value="F:DNA binding"/>
    <property type="evidence" value="ECO:0007669"/>
    <property type="project" value="InterPro"/>
</dbReference>
<dbReference type="AlphaFoldDB" id="A0A6N3DY38"/>
<dbReference type="SUPFAM" id="SSF53067">
    <property type="entry name" value="Actin-like ATPase domain"/>
    <property type="match status" value="2"/>
</dbReference>
<dbReference type="PANTHER" id="PTHR43190">
    <property type="entry name" value="N-ACETYL-D-GLUCOSAMINE KINASE"/>
    <property type="match status" value="1"/>
</dbReference>
<dbReference type="SMART" id="SM00530">
    <property type="entry name" value="HTH_XRE"/>
    <property type="match status" value="1"/>
</dbReference>
<dbReference type="SUPFAM" id="SSF47413">
    <property type="entry name" value="lambda repressor-like DNA-binding domains"/>
    <property type="match status" value="1"/>
</dbReference>
<reference evidence="2" key="1">
    <citation type="submission" date="2019-11" db="EMBL/GenBank/DDBJ databases">
        <authorList>
            <person name="Feng L."/>
        </authorList>
    </citation>
    <scope>NUCLEOTIDE SEQUENCE</scope>
    <source>
        <strain evidence="2">RintestinalisLFYP67</strain>
    </source>
</reference>
<dbReference type="CDD" id="cd24007">
    <property type="entry name" value="ASKHA_NBD_eukNAGK-like"/>
    <property type="match status" value="1"/>
</dbReference>
<dbReference type="InterPro" id="IPR052519">
    <property type="entry name" value="Euk-type_GlcNAc_Kinase"/>
</dbReference>
<dbReference type="InterPro" id="IPR043129">
    <property type="entry name" value="ATPase_NBD"/>
</dbReference>
<dbReference type="Pfam" id="PF01869">
    <property type="entry name" value="BcrAD_BadFG"/>
    <property type="match status" value="1"/>
</dbReference>
<dbReference type="InterPro" id="IPR002731">
    <property type="entry name" value="ATPase_BadF"/>
</dbReference>
<evidence type="ECO:0000259" key="1">
    <source>
        <dbReference type="PROSITE" id="PS50943"/>
    </source>
</evidence>
<accession>A0A6N3DY38</accession>
<proteinExistence type="predicted"/>
<name>A0A6N3DY38_9FIRM</name>
<evidence type="ECO:0000313" key="2">
    <source>
        <dbReference type="EMBL" id="VYU30477.1"/>
    </source>
</evidence>
<feature type="domain" description="HTH cro/C1-type" evidence="1">
    <location>
        <begin position="32"/>
        <end position="86"/>
    </location>
</feature>
<dbReference type="InterPro" id="IPR001387">
    <property type="entry name" value="Cro/C1-type_HTH"/>
</dbReference>
<protein>
    <submittedName>
        <fullName evidence="2">HTH-type transcriptional regulator SinR</fullName>
    </submittedName>
</protein>
<dbReference type="PROSITE" id="PS50943">
    <property type="entry name" value="HTH_CROC1"/>
    <property type="match status" value="1"/>
</dbReference>
<dbReference type="CDD" id="cd00093">
    <property type="entry name" value="HTH_XRE"/>
    <property type="match status" value="1"/>
</dbReference>
<dbReference type="Gene3D" id="1.10.260.40">
    <property type="entry name" value="lambda repressor-like DNA-binding domains"/>
    <property type="match status" value="1"/>
</dbReference>